<evidence type="ECO:0000256" key="9">
    <source>
        <dbReference type="ARBA" id="ARBA00022884"/>
    </source>
</evidence>
<comment type="catalytic activity">
    <reaction evidence="12">
        <text>small RNA 3'-end nucleotide + S-adenosyl-L-methionine = small RNA 3'-end 2'-O-methylnucleotide + S-adenosyl-L-homocysteine + H(+)</text>
        <dbReference type="Rhea" id="RHEA:37887"/>
        <dbReference type="Rhea" id="RHEA-COMP:10415"/>
        <dbReference type="Rhea" id="RHEA-COMP:10416"/>
        <dbReference type="ChEBI" id="CHEBI:15378"/>
        <dbReference type="ChEBI" id="CHEBI:57856"/>
        <dbReference type="ChEBI" id="CHEBI:59789"/>
        <dbReference type="ChEBI" id="CHEBI:74896"/>
        <dbReference type="ChEBI" id="CHEBI:74898"/>
        <dbReference type="EC" id="2.1.1.386"/>
    </reaction>
</comment>
<evidence type="ECO:0000256" key="1">
    <source>
        <dbReference type="ARBA" id="ARBA00001946"/>
    </source>
</evidence>
<dbReference type="PANTHER" id="PTHR21404">
    <property type="entry name" value="HEN1"/>
    <property type="match status" value="1"/>
</dbReference>
<dbReference type="EMBL" id="OU466863">
    <property type="protein sequence ID" value="CAH2078414.1"/>
    <property type="molecule type" value="Genomic_DNA"/>
</dbReference>
<dbReference type="GO" id="GO:0003755">
    <property type="term" value="F:peptidyl-prolyl cis-trans isomerase activity"/>
    <property type="evidence" value="ECO:0007669"/>
    <property type="project" value="InterPro"/>
</dbReference>
<comment type="cofactor">
    <cofactor evidence="1">
        <name>Mg(2+)</name>
        <dbReference type="ChEBI" id="CHEBI:18420"/>
    </cofactor>
</comment>
<dbReference type="GO" id="GO:0090486">
    <property type="term" value="F:small RNA 2'-O-methyltransferase activity"/>
    <property type="evidence" value="ECO:0007669"/>
    <property type="project" value="UniProtKB-EC"/>
</dbReference>
<evidence type="ECO:0000313" key="17">
    <source>
        <dbReference type="EMBL" id="CAH2078414.1"/>
    </source>
</evidence>
<dbReference type="Pfam" id="PF08242">
    <property type="entry name" value="Methyltransf_12"/>
    <property type="match status" value="1"/>
</dbReference>
<dbReference type="GO" id="GO:0005737">
    <property type="term" value="C:cytoplasm"/>
    <property type="evidence" value="ECO:0007669"/>
    <property type="project" value="TreeGrafter"/>
</dbReference>
<feature type="domain" description="dsRNA binding" evidence="16">
    <location>
        <begin position="36"/>
        <end position="77"/>
    </location>
</feature>
<dbReference type="InterPro" id="IPR013217">
    <property type="entry name" value="Methyltransf_12"/>
</dbReference>
<dbReference type="InterPro" id="IPR026610">
    <property type="entry name" value="Hen1"/>
</dbReference>
<dbReference type="Pfam" id="PF24995">
    <property type="entry name" value="DSRM_2"/>
    <property type="match status" value="1"/>
</dbReference>
<keyword evidence="8" id="KW-0460">Magnesium</keyword>
<dbReference type="GO" id="GO:0046872">
    <property type="term" value="F:metal ion binding"/>
    <property type="evidence" value="ECO:0007669"/>
    <property type="project" value="UniProtKB-KW"/>
</dbReference>
<evidence type="ECO:0000259" key="15">
    <source>
        <dbReference type="Pfam" id="PF18441"/>
    </source>
</evidence>
<gene>
    <name evidence="17" type="ORF">TAV2_LOCUS25178</name>
</gene>
<dbReference type="AlphaFoldDB" id="A0AAU9T6B5"/>
<dbReference type="Pfam" id="PF17842">
    <property type="entry name" value="dsRBD2"/>
    <property type="match status" value="1"/>
</dbReference>
<dbReference type="Gene3D" id="3.10.50.40">
    <property type="match status" value="1"/>
</dbReference>
<evidence type="ECO:0000256" key="5">
    <source>
        <dbReference type="ARBA" id="ARBA00022679"/>
    </source>
</evidence>
<evidence type="ECO:0000256" key="2">
    <source>
        <dbReference type="ARBA" id="ARBA00009026"/>
    </source>
</evidence>
<dbReference type="Gene3D" id="3.40.50.150">
    <property type="entry name" value="Vaccinia Virus protein VP39"/>
    <property type="match status" value="1"/>
</dbReference>
<dbReference type="Pfam" id="PF21224">
    <property type="entry name" value="Hen1_LCD"/>
    <property type="match status" value="1"/>
</dbReference>
<keyword evidence="6" id="KW-0949">S-adenosyl-L-methionine</keyword>
<evidence type="ECO:0000256" key="8">
    <source>
        <dbReference type="ARBA" id="ARBA00022842"/>
    </source>
</evidence>
<dbReference type="GO" id="GO:0005634">
    <property type="term" value="C:nucleus"/>
    <property type="evidence" value="ECO:0007669"/>
    <property type="project" value="TreeGrafter"/>
</dbReference>
<dbReference type="EC" id="2.1.1.386" evidence="11"/>
<evidence type="ECO:0000256" key="12">
    <source>
        <dbReference type="ARBA" id="ARBA00048418"/>
    </source>
</evidence>
<evidence type="ECO:0000256" key="10">
    <source>
        <dbReference type="ARBA" id="ARBA00023158"/>
    </source>
</evidence>
<dbReference type="InterPro" id="IPR040870">
    <property type="entry name" value="HEN1_dsRBD2"/>
</dbReference>
<dbReference type="InterPro" id="IPR029063">
    <property type="entry name" value="SAM-dependent_MTases_sf"/>
</dbReference>
<keyword evidence="10" id="KW-0943">RNA-mediated gene silencing</keyword>
<keyword evidence="18" id="KW-1185">Reference proteome</keyword>
<reference evidence="17 18" key="1">
    <citation type="submission" date="2022-03" db="EMBL/GenBank/DDBJ databases">
        <authorList>
            <person name="Nunn A."/>
            <person name="Chopra R."/>
            <person name="Nunn A."/>
            <person name="Contreras Garrido A."/>
        </authorList>
    </citation>
    <scope>NUCLEOTIDE SEQUENCE [LARGE SCALE GENOMIC DNA]</scope>
</reference>
<evidence type="ECO:0000256" key="3">
    <source>
        <dbReference type="ARBA" id="ARBA00021330"/>
    </source>
</evidence>
<evidence type="ECO:0000256" key="11">
    <source>
        <dbReference type="ARBA" id="ARBA00035025"/>
    </source>
</evidence>
<evidence type="ECO:0000256" key="4">
    <source>
        <dbReference type="ARBA" id="ARBA00022603"/>
    </source>
</evidence>
<feature type="domain" description="Small RNA 2'-O-methyltransferase Hen1 La-motif C-terminal" evidence="15">
    <location>
        <begin position="208"/>
        <end position="353"/>
    </location>
</feature>
<feature type="domain" description="HEN1 double-stranded RNA binding" evidence="14">
    <location>
        <begin position="357"/>
        <end position="497"/>
    </location>
</feature>
<dbReference type="Gene3D" id="3.30.160.20">
    <property type="match status" value="1"/>
</dbReference>
<name>A0AAU9T6B5_THLAR</name>
<dbReference type="Proteomes" id="UP000836841">
    <property type="component" value="Chromosome 7"/>
</dbReference>
<keyword evidence="7" id="KW-0479">Metal-binding</keyword>
<accession>A0AAU9T6B5</accession>
<evidence type="ECO:0000259" key="13">
    <source>
        <dbReference type="Pfam" id="PF08242"/>
    </source>
</evidence>
<protein>
    <recommendedName>
        <fullName evidence="3">Small RNA 2'-O-methyltransferase</fullName>
        <ecNumber evidence="11">2.1.1.386</ecNumber>
    </recommendedName>
</protein>
<dbReference type="SUPFAM" id="SSF53335">
    <property type="entry name" value="S-adenosyl-L-methionine-dependent methyltransferases"/>
    <property type="match status" value="1"/>
</dbReference>
<dbReference type="Pfam" id="PF18441">
    <property type="entry name" value="Hen1_Lam_C"/>
    <property type="match status" value="1"/>
</dbReference>
<comment type="similarity">
    <text evidence="2">Belongs to the methyltransferase superfamily. HEN1 family.</text>
</comment>
<dbReference type="InterPro" id="IPR040813">
    <property type="entry name" value="Hen1_Lam_C"/>
</dbReference>
<keyword evidence="4" id="KW-0489">Methyltransferase</keyword>
<dbReference type="InterPro" id="IPR046357">
    <property type="entry name" value="PPIase_dom_sf"/>
</dbReference>
<keyword evidence="9" id="KW-0694">RNA-binding</keyword>
<dbReference type="SUPFAM" id="SSF54534">
    <property type="entry name" value="FKBP-like"/>
    <property type="match status" value="1"/>
</dbReference>
<organism evidence="17 18">
    <name type="scientific">Thlaspi arvense</name>
    <name type="common">Field penny-cress</name>
    <dbReference type="NCBI Taxonomy" id="13288"/>
    <lineage>
        <taxon>Eukaryota</taxon>
        <taxon>Viridiplantae</taxon>
        <taxon>Streptophyta</taxon>
        <taxon>Embryophyta</taxon>
        <taxon>Tracheophyta</taxon>
        <taxon>Spermatophyta</taxon>
        <taxon>Magnoliopsida</taxon>
        <taxon>eudicotyledons</taxon>
        <taxon>Gunneridae</taxon>
        <taxon>Pentapetalae</taxon>
        <taxon>rosids</taxon>
        <taxon>malvids</taxon>
        <taxon>Brassicales</taxon>
        <taxon>Brassicaceae</taxon>
        <taxon>Thlaspideae</taxon>
        <taxon>Thlaspi</taxon>
    </lineage>
</organism>
<evidence type="ECO:0000259" key="16">
    <source>
        <dbReference type="Pfam" id="PF24995"/>
    </source>
</evidence>
<proteinExistence type="inferred from homology"/>
<feature type="domain" description="Methyltransferase type 12" evidence="13">
    <location>
        <begin position="706"/>
        <end position="793"/>
    </location>
</feature>
<sequence length="929" mass="105473">MAGVEKKRLTSKAIIHQKFGVEAIYRIEEFDDHYSLNLPCLYRCHLQTPDFSVVSNFFKNKEDAEESAAELALEEFGIQPRDDAITVEEAWDDIVERIKYIFSDEFVLTGHPLGTHLIATLQRHGDNWTTVPASVIATFDAKIISRCKVINPSADSDPSLVISCVMKAAAKLPDYVDVFPHEASLLRQRPHPLPIVLALATHWGSKSIEVEAVHVQCQSHGEEVVDSVTLDIPSGRYYLDVIAEKLGLKDSNQLVISRWSFGKASSGYECRVYSANPKMNRYDKSSKAYGKRPVHEDEPSHLKTSWNARASSVCGQAVRGDAIVASVGYPWRSQSHGLQHDVVTINSFYRICYNTSPNGIYKTSRRALIAAQLPFSFTAKSNWRGPFPREILSMYCRQHELEEPVFTVSTAPVKPFSDILNSHQKLKDSKPDDDENQLLSRKREEIAELANGYRCEVKILSKTSQDVVFSCSLRKFYEKENYAVENAALNALSWFGGFHDDPDADPLHPEYEDEVLDMLFQQKIRIKEFGRSSGRHEMKRKPSKSRREEYMLQEKEQKHVRSIPKGSLVTISYSVSLEVDSDMSRSGESLRELVEGNQAMEFEVGNGSMNRDLELVVTQMSVGQYARFITDSPSQGLVLAAATNTERVRSLFSEPATSLEYRVHLLAVRGPKEKRMEAMFFKPQLSKQRVEYAVKQIINSSASTLVDFGCGSGDLLDSLLDHQTSLQTIVGVDISQKALARAAKMLHTKLQKLSWNLQSVVLYDGSILEFDSRLHDADVGTCLEVIEHMEEAQAYEFGSIVLRLFRPKLLIVSTPNYEYNTVLNKSARYHQKDKPMSQRSKFRNHKHKFEWTRATFNYWATTLANYFSYSVEFSGVGGFKEDLGFASQIAVFKRESLYDVDVVEDVPEESMEPFKVEWEWEKGMETKKN</sequence>
<dbReference type="PANTHER" id="PTHR21404:SF3">
    <property type="entry name" value="SMALL RNA 2'-O-METHYLTRANSFERASE"/>
    <property type="match status" value="1"/>
</dbReference>
<evidence type="ECO:0000259" key="14">
    <source>
        <dbReference type="Pfam" id="PF17842"/>
    </source>
</evidence>
<evidence type="ECO:0000313" key="18">
    <source>
        <dbReference type="Proteomes" id="UP000836841"/>
    </source>
</evidence>
<evidence type="ECO:0000256" key="7">
    <source>
        <dbReference type="ARBA" id="ARBA00022723"/>
    </source>
</evidence>
<dbReference type="GO" id="GO:0030422">
    <property type="term" value="P:siRNA processing"/>
    <property type="evidence" value="ECO:0007669"/>
    <property type="project" value="TreeGrafter"/>
</dbReference>
<dbReference type="GO" id="GO:0001510">
    <property type="term" value="P:RNA methylation"/>
    <property type="evidence" value="ECO:0007669"/>
    <property type="project" value="InterPro"/>
</dbReference>
<evidence type="ECO:0000256" key="6">
    <source>
        <dbReference type="ARBA" id="ARBA00022691"/>
    </source>
</evidence>
<keyword evidence="5" id="KW-0808">Transferase</keyword>
<dbReference type="GO" id="GO:0003723">
    <property type="term" value="F:RNA binding"/>
    <property type="evidence" value="ECO:0007669"/>
    <property type="project" value="UniProtKB-KW"/>
</dbReference>
<dbReference type="InterPro" id="IPR056755">
    <property type="entry name" value="DSRM_2"/>
</dbReference>